<accession>A0A5R8P8B9</accession>
<feature type="compositionally biased region" description="Low complexity" evidence="1">
    <location>
        <begin position="325"/>
        <end position="344"/>
    </location>
</feature>
<feature type="compositionally biased region" description="Polar residues" evidence="1">
    <location>
        <begin position="306"/>
        <end position="318"/>
    </location>
</feature>
<dbReference type="EMBL" id="VBUU01000029">
    <property type="protein sequence ID" value="TLG01748.1"/>
    <property type="molecule type" value="Genomic_DNA"/>
</dbReference>
<dbReference type="OrthoDB" id="4519119at2"/>
<protein>
    <submittedName>
        <fullName evidence="2">Uncharacterized protein</fullName>
    </submittedName>
</protein>
<comment type="caution">
    <text evidence="2">The sequence shown here is derived from an EMBL/GenBank/DDBJ whole genome shotgun (WGS) entry which is preliminary data.</text>
</comment>
<feature type="compositionally biased region" description="Basic and acidic residues" evidence="1">
    <location>
        <begin position="356"/>
        <end position="368"/>
    </location>
</feature>
<organism evidence="2 3">
    <name type="scientific">Nocardia cyriacigeorgica</name>
    <dbReference type="NCBI Taxonomy" id="135487"/>
    <lineage>
        <taxon>Bacteria</taxon>
        <taxon>Bacillati</taxon>
        <taxon>Actinomycetota</taxon>
        <taxon>Actinomycetes</taxon>
        <taxon>Mycobacteriales</taxon>
        <taxon>Nocardiaceae</taxon>
        <taxon>Nocardia</taxon>
    </lineage>
</organism>
<sequence length="368" mass="38721">MSTTTISAADRAATATESALRRDYARFHNLRTIAPHADTPAQARELLTQATTLADRWTSDPNPCARALWRELDAAVGAWNARPETTARAFRRLSQARNAGDLPVDDRSWRTLRQAAELTGHLTTTIDGSNQDSARWIPALAAGRHRNGGVSLLDRALGGRAGEPVSLDEVDAVIADTDRLLAIEEACGDRDTGAADPAFLLPPQLRPASAAAPDDADARRNNALITLQNLTAEHARLAGEWDGPPEAVDTLVARLESLLEAIRTARRAATAAGAPAAEIEAAYRAGSDGRYRHPPVPSAHADPGRNTDSTFQDETTTPDIPARQSADVAGVDAASSGAGTGTDVWVADGRSVCGGRGERAAGGEGTRS</sequence>
<name>A0A5R8P8B9_9NOCA</name>
<dbReference type="RefSeq" id="WP_138457947.1">
    <property type="nucleotide sequence ID" value="NZ_VBUU01000029.1"/>
</dbReference>
<feature type="region of interest" description="Disordered" evidence="1">
    <location>
        <begin position="287"/>
        <end position="368"/>
    </location>
</feature>
<evidence type="ECO:0000313" key="3">
    <source>
        <dbReference type="Proteomes" id="UP000308349"/>
    </source>
</evidence>
<dbReference type="Proteomes" id="UP000308349">
    <property type="component" value="Unassembled WGS sequence"/>
</dbReference>
<dbReference type="AlphaFoldDB" id="A0A5R8P8B9"/>
<reference evidence="2 3" key="1">
    <citation type="submission" date="2019-05" db="EMBL/GenBank/DDBJ databases">
        <title>Genomes sequences of two Nocardia cyriacigeorgica environmental isolates, type strains Nocardia asteroides ATCC 19247 and Nocardia cyriacigeorgica DSM 44484.</title>
        <authorList>
            <person name="Vautrin F."/>
            <person name="Bergeron E."/>
            <person name="Dubost A."/>
            <person name="Abrouk D."/>
            <person name="Rodriguez Nava V."/>
            <person name="Pujic P."/>
        </authorList>
    </citation>
    <scope>NUCLEOTIDE SEQUENCE [LARGE SCALE GENOMIC DNA]</scope>
    <source>
        <strain evidence="2 3">EML 1456</strain>
    </source>
</reference>
<gene>
    <name evidence="2" type="ORF">FEK35_23080</name>
</gene>
<evidence type="ECO:0000313" key="2">
    <source>
        <dbReference type="EMBL" id="TLG01748.1"/>
    </source>
</evidence>
<proteinExistence type="predicted"/>
<evidence type="ECO:0000256" key="1">
    <source>
        <dbReference type="SAM" id="MobiDB-lite"/>
    </source>
</evidence>